<keyword evidence="3" id="KW-1185">Reference proteome</keyword>
<evidence type="ECO:0000256" key="1">
    <source>
        <dbReference type="SAM" id="Phobius"/>
    </source>
</evidence>
<keyword evidence="1" id="KW-1133">Transmembrane helix</keyword>
<feature type="transmembrane region" description="Helical" evidence="1">
    <location>
        <begin position="86"/>
        <end position="104"/>
    </location>
</feature>
<comment type="caution">
    <text evidence="2">The sequence shown here is derived from an EMBL/GenBank/DDBJ whole genome shotgun (WGS) entry which is preliminary data.</text>
</comment>
<dbReference type="EMBL" id="JACVXC010000001">
    <property type="protein sequence ID" value="MBD0834599.1"/>
    <property type="molecule type" value="Genomic_DNA"/>
</dbReference>
<name>A0A8J6UFW9_9FLAO</name>
<feature type="transmembrane region" description="Helical" evidence="1">
    <location>
        <begin position="116"/>
        <end position="137"/>
    </location>
</feature>
<organism evidence="2 3">
    <name type="scientific">Aestuariibaculum suncheonense</name>
    <dbReference type="NCBI Taxonomy" id="1028745"/>
    <lineage>
        <taxon>Bacteria</taxon>
        <taxon>Pseudomonadati</taxon>
        <taxon>Bacteroidota</taxon>
        <taxon>Flavobacteriia</taxon>
        <taxon>Flavobacteriales</taxon>
        <taxon>Flavobacteriaceae</taxon>
    </lineage>
</organism>
<sequence>MKRPQVLLSREFTGQRLITLSIGFIFFAFGILKFFPDYSPAEDIAKRTIDVLVKGILSSNISYLLLAIWETTIGLMFILNYQRKAATILALVHLTFTFSTFFIFPELSFNKSPFSFTLLGQYIIKNIIILSVLISLLTEKTPSNDKAHL</sequence>
<dbReference type="RefSeq" id="WP_188215065.1">
    <property type="nucleotide sequence ID" value="NZ_BAABGH010000004.1"/>
</dbReference>
<keyword evidence="1" id="KW-0472">Membrane</keyword>
<feature type="transmembrane region" description="Helical" evidence="1">
    <location>
        <begin position="12"/>
        <end position="32"/>
    </location>
</feature>
<dbReference type="Proteomes" id="UP000602057">
    <property type="component" value="Unassembled WGS sequence"/>
</dbReference>
<accession>A0A8J6UFW9</accession>
<keyword evidence="1" id="KW-0812">Transmembrane</keyword>
<gene>
    <name evidence="2" type="ORF">ICJ84_04050</name>
</gene>
<protein>
    <submittedName>
        <fullName evidence="2">Doxx family protein</fullName>
    </submittedName>
</protein>
<feature type="transmembrane region" description="Helical" evidence="1">
    <location>
        <begin position="61"/>
        <end position="79"/>
    </location>
</feature>
<proteinExistence type="predicted"/>
<reference evidence="2" key="1">
    <citation type="journal article" date="2013" name="Int. J. Syst. Evol. Microbiol.">
        <title>Aestuariibaculum suncheonense gen. nov., sp. nov., a marine bacterium of the family Flavobacteriaceae isolated from a tidal flat and emended descriptions of the genera Gaetbulibacter and Tamlana.</title>
        <authorList>
            <person name="Jeong S.H."/>
            <person name="Park M.S."/>
            <person name="Jin H.M."/>
            <person name="Lee K."/>
            <person name="Park W."/>
            <person name="Jeon C.O."/>
        </authorList>
    </citation>
    <scope>NUCLEOTIDE SEQUENCE</scope>
    <source>
        <strain evidence="2">SC17</strain>
    </source>
</reference>
<evidence type="ECO:0000313" key="2">
    <source>
        <dbReference type="EMBL" id="MBD0834599.1"/>
    </source>
</evidence>
<evidence type="ECO:0000313" key="3">
    <source>
        <dbReference type="Proteomes" id="UP000602057"/>
    </source>
</evidence>
<dbReference type="AlphaFoldDB" id="A0A8J6UFW9"/>
<reference evidence="2" key="2">
    <citation type="submission" date="2020-09" db="EMBL/GenBank/DDBJ databases">
        <authorList>
            <person name="Wu Z."/>
        </authorList>
    </citation>
    <scope>NUCLEOTIDE SEQUENCE</scope>
    <source>
        <strain evidence="2">SC17</strain>
    </source>
</reference>